<dbReference type="PATRIC" id="fig|39777.7.peg.1265"/>
<proteinExistence type="predicted"/>
<evidence type="ECO:0000313" key="1">
    <source>
        <dbReference type="EMBL" id="KXA63660.1"/>
    </source>
</evidence>
<name>A0A133S443_9FIRM</name>
<dbReference type="EMBL" id="LRQT01000055">
    <property type="protein sequence ID" value="KXA63660.1"/>
    <property type="molecule type" value="Genomic_DNA"/>
</dbReference>
<protein>
    <submittedName>
        <fullName evidence="1">Uncharacterized protein</fullName>
    </submittedName>
</protein>
<reference evidence="1 2" key="1">
    <citation type="submission" date="2016-01" db="EMBL/GenBank/DDBJ databases">
        <authorList>
            <person name="Oliw E.H."/>
        </authorList>
    </citation>
    <scope>NUCLEOTIDE SEQUENCE [LARGE SCALE GENOMIC DNA]</scope>
    <source>
        <strain evidence="1 2">CMW7756B</strain>
    </source>
</reference>
<dbReference type="Proteomes" id="UP000070226">
    <property type="component" value="Unassembled WGS sequence"/>
</dbReference>
<dbReference type="AlphaFoldDB" id="A0A133S443"/>
<gene>
    <name evidence="1" type="ORF">HMPREF3233_01300</name>
</gene>
<evidence type="ECO:0000313" key="2">
    <source>
        <dbReference type="Proteomes" id="UP000070226"/>
    </source>
</evidence>
<sequence length="135" mass="15518">MIMYEIVNESNLTIAFDMDTQLSPFGAFGIYIKQGNHCCSAIIDTGDWWGIHRGYNELVDMNQTCKGKASFRHYLSSGGNKLIFTLDSKGGLNINVVICEYNYECKMTIESLDQTYLPKFIEFFKVFLEREPKEI</sequence>
<organism evidence="1">
    <name type="scientific">Veillonella atypica</name>
    <dbReference type="NCBI Taxonomy" id="39777"/>
    <lineage>
        <taxon>Bacteria</taxon>
        <taxon>Bacillati</taxon>
        <taxon>Bacillota</taxon>
        <taxon>Negativicutes</taxon>
        <taxon>Veillonellales</taxon>
        <taxon>Veillonellaceae</taxon>
        <taxon>Veillonella</taxon>
    </lineage>
</organism>
<accession>A0A133S443</accession>
<comment type="caution">
    <text evidence="1">The sequence shown here is derived from an EMBL/GenBank/DDBJ whole genome shotgun (WGS) entry which is preliminary data.</text>
</comment>